<accession>C0W519</accession>
<dbReference type="AlphaFoldDB" id="C0W519"/>
<gene>
    <name evidence="3" type="ORF">HMPREF0058_0963</name>
</gene>
<proteinExistence type="predicted"/>
<feature type="compositionally biased region" description="Low complexity" evidence="1">
    <location>
        <begin position="1"/>
        <end position="20"/>
    </location>
</feature>
<evidence type="ECO:0000259" key="2">
    <source>
        <dbReference type="Pfam" id="PF13845"/>
    </source>
</evidence>
<feature type="compositionally biased region" description="Polar residues" evidence="1">
    <location>
        <begin position="32"/>
        <end position="43"/>
    </location>
</feature>
<feature type="domain" description="Septum formation-related" evidence="2">
    <location>
        <begin position="65"/>
        <end position="152"/>
    </location>
</feature>
<dbReference type="HOGENOM" id="CLU_1674195_0_0_11"/>
<evidence type="ECO:0000313" key="3">
    <source>
        <dbReference type="EMBL" id="EEH66176.1"/>
    </source>
</evidence>
<dbReference type="eggNOG" id="ENOG5031HT4">
    <property type="taxonomic scope" value="Bacteria"/>
</dbReference>
<dbReference type="Pfam" id="PF13845">
    <property type="entry name" value="Septum_form"/>
    <property type="match status" value="1"/>
</dbReference>
<keyword evidence="4" id="KW-1185">Reference proteome</keyword>
<evidence type="ECO:0000256" key="1">
    <source>
        <dbReference type="SAM" id="MobiDB-lite"/>
    </source>
</evidence>
<dbReference type="EMBL" id="ACFH01000061">
    <property type="protein sequence ID" value="EEH66176.1"/>
    <property type="molecule type" value="Genomic_DNA"/>
</dbReference>
<dbReference type="InterPro" id="IPR026004">
    <property type="entry name" value="Septum_form"/>
</dbReference>
<dbReference type="Proteomes" id="UP000004778">
    <property type="component" value="Unassembled WGS sequence"/>
</dbReference>
<name>C0W519_9ACTO</name>
<feature type="region of interest" description="Disordered" evidence="1">
    <location>
        <begin position="1"/>
        <end position="58"/>
    </location>
</feature>
<reference evidence="3 4" key="1">
    <citation type="submission" date="2009-01" db="EMBL/GenBank/DDBJ databases">
        <authorList>
            <person name="Qin X."/>
            <person name="Bachman B."/>
            <person name="Battles P."/>
            <person name="Bell A."/>
            <person name="Bess C."/>
            <person name="Bickham C."/>
            <person name="Chaboub L."/>
            <person name="Chen D."/>
            <person name="Coyle M."/>
            <person name="Deiros D.R."/>
            <person name="Dinh H."/>
            <person name="Forbes L."/>
            <person name="Fowler G."/>
            <person name="Francisco L."/>
            <person name="Fu Q."/>
            <person name="Gubbala S."/>
            <person name="Hale W."/>
            <person name="Han Y."/>
            <person name="Hemphill L."/>
            <person name="Highlander S.K."/>
            <person name="Hirani K."/>
            <person name="Hogues M."/>
            <person name="Jackson L."/>
            <person name="Jakkamsetti A."/>
            <person name="Javaid M."/>
            <person name="Jiang H."/>
            <person name="Korchina V."/>
            <person name="Kovar C."/>
            <person name="Lara F."/>
            <person name="Lee S."/>
            <person name="Mata R."/>
            <person name="Mathew T."/>
            <person name="Moen C."/>
            <person name="Morales K."/>
            <person name="Munidasa M."/>
            <person name="Nazareth L."/>
            <person name="Ngo R."/>
            <person name="Nguyen L."/>
            <person name="Okwuonu G."/>
            <person name="Ongeri F."/>
            <person name="Patil S."/>
            <person name="Petrosino J."/>
            <person name="Pham C."/>
            <person name="Pham P."/>
            <person name="Pu L.-L."/>
            <person name="Puazo M."/>
            <person name="Raj R."/>
            <person name="Reid J."/>
            <person name="Rouhana J."/>
            <person name="Saada N."/>
            <person name="Shang Y."/>
            <person name="Simmons D."/>
            <person name="Thornton R."/>
            <person name="Warren J."/>
            <person name="Weissenberger G."/>
            <person name="Zhang J."/>
            <person name="Zhang L."/>
            <person name="Zhou C."/>
            <person name="Zhu D."/>
            <person name="Muzny D."/>
            <person name="Worley K."/>
            <person name="Gibbs R."/>
        </authorList>
    </citation>
    <scope>NUCLEOTIDE SEQUENCE [LARGE SCALE GENOMIC DNA]</scope>
    <source>
        <strain evidence="3 4">DSM 15434</strain>
    </source>
</reference>
<feature type="compositionally biased region" description="Low complexity" evidence="1">
    <location>
        <begin position="44"/>
        <end position="58"/>
    </location>
</feature>
<evidence type="ECO:0000313" key="4">
    <source>
        <dbReference type="Proteomes" id="UP000004778"/>
    </source>
</evidence>
<organism evidence="3 4">
    <name type="scientific">Actinomyces urogenitalis DSM 15434</name>
    <dbReference type="NCBI Taxonomy" id="525246"/>
    <lineage>
        <taxon>Bacteria</taxon>
        <taxon>Bacillati</taxon>
        <taxon>Actinomycetota</taxon>
        <taxon>Actinomycetes</taxon>
        <taxon>Actinomycetales</taxon>
        <taxon>Actinomycetaceae</taxon>
        <taxon>Actinomyces</taxon>
    </lineage>
</organism>
<comment type="caution">
    <text evidence="3">The sequence shown here is derived from an EMBL/GenBank/DDBJ whole genome shotgun (WGS) entry which is preliminary data.</text>
</comment>
<dbReference type="STRING" id="103621.GCA_001067145_02004"/>
<sequence length="157" mass="16484">MADDAASPSASTSPDAALTSVQDLQAGDCFLPSSTEAQTSATEPASPQPQDSSAPAQVPSQIDLVTVVTCSQPHLYEVLSVTRLSEAALPELSALREQASVACQEAVSPYLENQTEHPTYRAQFLSPTQTSWKAGDRTLLCLLTSSDSTELTAAATR</sequence>
<protein>
    <recommendedName>
        <fullName evidence="2">Septum formation-related domain-containing protein</fullName>
    </recommendedName>
</protein>